<dbReference type="EMBL" id="KE346360">
    <property type="protein sequence ID" value="KJE88573.1"/>
    <property type="molecule type" value="Genomic_DNA"/>
</dbReference>
<dbReference type="GO" id="GO:0030100">
    <property type="term" value="P:regulation of endocytosis"/>
    <property type="evidence" value="ECO:0007669"/>
    <property type="project" value="TreeGrafter"/>
</dbReference>
<dbReference type="InterPro" id="IPR001452">
    <property type="entry name" value="SH3_domain"/>
</dbReference>
<dbReference type="eggNOG" id="KOG2856">
    <property type="taxonomic scope" value="Eukaryota"/>
</dbReference>
<dbReference type="GO" id="GO:0005886">
    <property type="term" value="C:plasma membrane"/>
    <property type="evidence" value="ECO:0007669"/>
    <property type="project" value="TreeGrafter"/>
</dbReference>
<dbReference type="PhylomeDB" id="A0A0D2WI57"/>
<dbReference type="GO" id="GO:0097320">
    <property type="term" value="P:plasma membrane tubulation"/>
    <property type="evidence" value="ECO:0007669"/>
    <property type="project" value="TreeGrafter"/>
</dbReference>
<feature type="region of interest" description="Disordered" evidence="5">
    <location>
        <begin position="292"/>
        <end position="342"/>
    </location>
</feature>
<dbReference type="InterPro" id="IPR001060">
    <property type="entry name" value="FCH_dom"/>
</dbReference>
<dbReference type="STRING" id="595528.A0A0D2WI57"/>
<evidence type="ECO:0000256" key="3">
    <source>
        <dbReference type="PROSITE-ProRule" id="PRU00192"/>
    </source>
</evidence>
<dbReference type="PROSITE" id="PS51741">
    <property type="entry name" value="F_BAR"/>
    <property type="match status" value="1"/>
</dbReference>
<sequence>MGDESFWEVEQYKRVVERVSNAPKLCDELVACVDERENLEKAYAKSLQSWAKKWEGQIASEKSMEFGTLKTGWGGLFTEAYGKAEAHLAIIRDLQSAVNSAVDKWKSENFHKSIIHFKETKLAEDGFEKAQKPWIKHKHKVDKYRKLYHSAAKTAHVLQKRATEAEGNNQCSAEECSKMAEKASKAAQEADVLRQKYEEYLRIITEYRPNYIRDMKEVFERWQEFEGLRIEFFKRTLLDYQRIVDVSNNAGISATSTALNSILNGIDSNEDLHSFSQLKGADMDYHWPEFEEWTPNTPDDLDVPPSQVTRQNSHSSQMSASPTTTRASPQARTLPPAAGTFDEDWGDSSVKVRALYDYVASDREEISFSEGDTITQLEGEDDQGWCRGTVNGRTGLYPASYVQAI</sequence>
<feature type="domain" description="SH3" evidence="6">
    <location>
        <begin position="347"/>
        <end position="405"/>
    </location>
</feature>
<keyword evidence="4" id="KW-0175">Coiled coil</keyword>
<dbReference type="Gene3D" id="2.30.30.40">
    <property type="entry name" value="SH3 Domains"/>
    <property type="match status" value="1"/>
</dbReference>
<dbReference type="GO" id="GO:0005543">
    <property type="term" value="F:phospholipid binding"/>
    <property type="evidence" value="ECO:0007669"/>
    <property type="project" value="TreeGrafter"/>
</dbReference>
<evidence type="ECO:0000313" key="9">
    <source>
        <dbReference type="Proteomes" id="UP000008743"/>
    </source>
</evidence>
<evidence type="ECO:0000256" key="2">
    <source>
        <dbReference type="ARBA" id="ARBA00022443"/>
    </source>
</evidence>
<dbReference type="OrthoDB" id="10255128at2759"/>
<feature type="domain" description="F-BAR" evidence="7">
    <location>
        <begin position="1"/>
        <end position="271"/>
    </location>
</feature>
<dbReference type="Pfam" id="PF14604">
    <property type="entry name" value="SH3_9"/>
    <property type="match status" value="1"/>
</dbReference>
<name>A0A0D2WI57_CAPO3</name>
<gene>
    <name evidence="8" type="ORF">CAOG_000211</name>
</gene>
<evidence type="ECO:0000313" key="8">
    <source>
        <dbReference type="EMBL" id="KJE88573.1"/>
    </source>
</evidence>
<dbReference type="PANTHER" id="PTHR23065:SF11">
    <property type="entry name" value="SYNDAPIN, ISOFORM C"/>
    <property type="match status" value="1"/>
</dbReference>
<dbReference type="InterPro" id="IPR027267">
    <property type="entry name" value="AH/BAR_dom_sf"/>
</dbReference>
<organism evidence="8 9">
    <name type="scientific">Capsaspora owczarzaki (strain ATCC 30864)</name>
    <dbReference type="NCBI Taxonomy" id="595528"/>
    <lineage>
        <taxon>Eukaryota</taxon>
        <taxon>Filasterea</taxon>
        <taxon>Capsaspora</taxon>
    </lineage>
</organism>
<dbReference type="SUPFAM" id="SSF103657">
    <property type="entry name" value="BAR/IMD domain-like"/>
    <property type="match status" value="1"/>
</dbReference>
<proteinExistence type="predicted"/>
<dbReference type="AlphaFoldDB" id="A0A0D2WI57"/>
<comment type="subcellular location">
    <subcellularLocation>
        <location evidence="1">Endomembrane system</location>
        <topology evidence="1">Peripheral membrane protein</topology>
    </subcellularLocation>
</comment>
<dbReference type="Gene3D" id="1.20.1270.60">
    <property type="entry name" value="Arfaptin homology (AH) domain/BAR domain"/>
    <property type="match status" value="1"/>
</dbReference>
<keyword evidence="2 3" id="KW-0728">SH3 domain</keyword>
<dbReference type="PANTHER" id="PTHR23065">
    <property type="entry name" value="PROLINE-SERINE-THREONINE PHOSPHATASE INTERACTING PROTEIN 1"/>
    <property type="match status" value="1"/>
</dbReference>
<feature type="compositionally biased region" description="Polar residues" evidence="5">
    <location>
        <begin position="306"/>
        <end position="331"/>
    </location>
</feature>
<dbReference type="Pfam" id="PF00611">
    <property type="entry name" value="FCH"/>
    <property type="match status" value="1"/>
</dbReference>
<accession>A0A0D2WI57</accession>
<dbReference type="RefSeq" id="XP_004365082.1">
    <property type="nucleotide sequence ID" value="XM_004365025.2"/>
</dbReference>
<evidence type="ECO:0000256" key="4">
    <source>
        <dbReference type="PROSITE-ProRule" id="PRU01077"/>
    </source>
</evidence>
<evidence type="ECO:0000256" key="1">
    <source>
        <dbReference type="ARBA" id="ARBA00004184"/>
    </source>
</evidence>
<dbReference type="SMART" id="SM00055">
    <property type="entry name" value="FCH"/>
    <property type="match status" value="1"/>
</dbReference>
<evidence type="ECO:0000259" key="6">
    <source>
        <dbReference type="PROSITE" id="PS50002"/>
    </source>
</evidence>
<dbReference type="OMA" id="ACQMKEL"/>
<evidence type="ECO:0008006" key="10">
    <source>
        <dbReference type="Google" id="ProtNLM"/>
    </source>
</evidence>
<dbReference type="PRINTS" id="PR00452">
    <property type="entry name" value="SH3DOMAIN"/>
</dbReference>
<reference evidence="9" key="1">
    <citation type="submission" date="2011-02" db="EMBL/GenBank/DDBJ databases">
        <title>The Genome Sequence of Capsaspora owczarzaki ATCC 30864.</title>
        <authorList>
            <person name="Russ C."/>
            <person name="Cuomo C."/>
            <person name="Burger G."/>
            <person name="Gray M.W."/>
            <person name="Holland P.W.H."/>
            <person name="King N."/>
            <person name="Lang F.B.F."/>
            <person name="Roger A.J."/>
            <person name="Ruiz-Trillo I."/>
            <person name="Young S.K."/>
            <person name="Zeng Q."/>
            <person name="Gargeya S."/>
            <person name="Alvarado L."/>
            <person name="Berlin A."/>
            <person name="Chapman S.B."/>
            <person name="Chen Z."/>
            <person name="Freedman E."/>
            <person name="Gellesch M."/>
            <person name="Goldberg J."/>
            <person name="Griggs A."/>
            <person name="Gujja S."/>
            <person name="Heilman E."/>
            <person name="Heiman D."/>
            <person name="Howarth C."/>
            <person name="Mehta T."/>
            <person name="Neiman D."/>
            <person name="Pearson M."/>
            <person name="Roberts A."/>
            <person name="Saif S."/>
            <person name="Shea T."/>
            <person name="Shenoy N."/>
            <person name="Sisk P."/>
            <person name="Stolte C."/>
            <person name="Sykes S."/>
            <person name="White J."/>
            <person name="Yandava C."/>
            <person name="Haas B."/>
            <person name="Nusbaum C."/>
            <person name="Birren B."/>
        </authorList>
    </citation>
    <scope>NUCLEOTIDE SEQUENCE</scope>
    <source>
        <strain evidence="9">ATCC 30864</strain>
    </source>
</reference>
<dbReference type="Proteomes" id="UP000008743">
    <property type="component" value="Unassembled WGS sequence"/>
</dbReference>
<dbReference type="GO" id="GO:0005768">
    <property type="term" value="C:endosome"/>
    <property type="evidence" value="ECO:0007669"/>
    <property type="project" value="TreeGrafter"/>
</dbReference>
<evidence type="ECO:0000256" key="5">
    <source>
        <dbReference type="SAM" id="MobiDB-lite"/>
    </source>
</evidence>
<dbReference type="InParanoid" id="A0A0D2WI57"/>
<dbReference type="SUPFAM" id="SSF50044">
    <property type="entry name" value="SH3-domain"/>
    <property type="match status" value="1"/>
</dbReference>
<evidence type="ECO:0000259" key="7">
    <source>
        <dbReference type="PROSITE" id="PS51741"/>
    </source>
</evidence>
<dbReference type="GO" id="GO:0007010">
    <property type="term" value="P:cytoskeleton organization"/>
    <property type="evidence" value="ECO:0007669"/>
    <property type="project" value="TreeGrafter"/>
</dbReference>
<dbReference type="PROSITE" id="PS50002">
    <property type="entry name" value="SH3"/>
    <property type="match status" value="1"/>
</dbReference>
<protein>
    <recommendedName>
        <fullName evidence="10">SH3 domain-containing protein</fullName>
    </recommendedName>
</protein>
<dbReference type="InterPro" id="IPR031160">
    <property type="entry name" value="F_BAR_dom"/>
</dbReference>
<dbReference type="InterPro" id="IPR036028">
    <property type="entry name" value="SH3-like_dom_sf"/>
</dbReference>
<dbReference type="FunFam" id="1.20.1270.60:FF:000009">
    <property type="entry name" value="Protein kinase C and casein kinase substrate in neurons 2"/>
    <property type="match status" value="1"/>
</dbReference>
<dbReference type="SMART" id="SM00326">
    <property type="entry name" value="SH3"/>
    <property type="match status" value="1"/>
</dbReference>
<keyword evidence="9" id="KW-1185">Reference proteome</keyword>